<accession>A0A4U3AYB5</accession>
<proteinExistence type="predicted"/>
<comment type="caution">
    <text evidence="1">The sequence shown here is derived from an EMBL/GenBank/DDBJ whole genome shotgun (WGS) entry which is preliminary data.</text>
</comment>
<organism evidence="1 2">
    <name type="scientific">Bacillus wiedmannii</name>
    <dbReference type="NCBI Taxonomy" id="1890302"/>
    <lineage>
        <taxon>Bacteria</taxon>
        <taxon>Bacillati</taxon>
        <taxon>Bacillota</taxon>
        <taxon>Bacilli</taxon>
        <taxon>Bacillales</taxon>
        <taxon>Bacillaceae</taxon>
        <taxon>Bacillus</taxon>
        <taxon>Bacillus cereus group</taxon>
    </lineage>
</organism>
<sequence length="28" mass="3209">MNPFQEAQTVPELRYDEIQVGDQASLTK</sequence>
<protein>
    <submittedName>
        <fullName evidence="1">3-hydroxybutyryl-CoA dehydratase</fullName>
    </submittedName>
</protein>
<dbReference type="Proteomes" id="UP000305222">
    <property type="component" value="Unassembled WGS sequence"/>
</dbReference>
<reference evidence="1 2" key="1">
    <citation type="journal article" date="2019" name="Environ. Microbiol.">
        <title>An active ?-lactamase is a part of an orchestrated cell wall stress resistance network of Bacillus subtilis and related rhizosphere species.</title>
        <authorList>
            <person name="Bucher T."/>
            <person name="Keren-Paz A."/>
            <person name="Hausser J."/>
            <person name="Olender T."/>
            <person name="Cytryn E."/>
            <person name="Kolodkin-Gal I."/>
        </authorList>
    </citation>
    <scope>NUCLEOTIDE SEQUENCE [LARGE SCALE GENOMIC DNA]</scope>
    <source>
        <strain evidence="1 2">I5</strain>
    </source>
</reference>
<dbReference type="EMBL" id="SZON01000988">
    <property type="protein sequence ID" value="TKI93059.1"/>
    <property type="molecule type" value="Genomic_DNA"/>
</dbReference>
<name>A0A4U3AYB5_9BACI</name>
<evidence type="ECO:0000313" key="2">
    <source>
        <dbReference type="Proteomes" id="UP000305222"/>
    </source>
</evidence>
<feature type="non-terminal residue" evidence="1">
    <location>
        <position position="28"/>
    </location>
</feature>
<evidence type="ECO:0000313" key="1">
    <source>
        <dbReference type="EMBL" id="TKI93059.1"/>
    </source>
</evidence>
<gene>
    <name evidence="1" type="ORF">FC699_18715</name>
</gene>
<dbReference type="AlphaFoldDB" id="A0A4U3AYB5"/>